<feature type="coiled-coil region" evidence="1">
    <location>
        <begin position="52"/>
        <end position="124"/>
    </location>
</feature>
<evidence type="ECO:0000256" key="2">
    <source>
        <dbReference type="SAM" id="Phobius"/>
    </source>
</evidence>
<evidence type="ECO:0000313" key="3">
    <source>
        <dbReference type="EMBL" id="RXH68756.1"/>
    </source>
</evidence>
<keyword evidence="1" id="KW-0175">Coiled coil</keyword>
<evidence type="ECO:0000256" key="1">
    <source>
        <dbReference type="SAM" id="Coils"/>
    </source>
</evidence>
<keyword evidence="4" id="KW-1185">Reference proteome</keyword>
<name>A0A498HBD4_MALDO</name>
<dbReference type="Proteomes" id="UP000290289">
    <property type="component" value="Chromosome 17"/>
</dbReference>
<protein>
    <submittedName>
        <fullName evidence="3">Uncharacterized protein</fullName>
    </submittedName>
</protein>
<sequence length="193" mass="21509">MGAAKSASSSRRVQPLLPFQFCYHRHSPSDSSVQPLLGNQNQFMEEEVAVALEANGEKNARIEKEIRDIKSNLSRLEAKLHSHRPQPKPQTDQLSMMKKQGEDYEELKRLNADLEDKFMEMASTIADIKCSLSGLMLQMPAASSTTSKSSMSESGIYAEEDEDDDQIASLLANISTLLIVLVFLMSILIGFRL</sequence>
<feature type="transmembrane region" description="Helical" evidence="2">
    <location>
        <begin position="170"/>
        <end position="191"/>
    </location>
</feature>
<accession>A0A498HBD4</accession>
<dbReference type="OrthoDB" id="10395816at2759"/>
<reference evidence="3 4" key="1">
    <citation type="submission" date="2018-10" db="EMBL/GenBank/DDBJ databases">
        <title>A high-quality apple genome assembly.</title>
        <authorList>
            <person name="Hu J."/>
        </authorList>
    </citation>
    <scope>NUCLEOTIDE SEQUENCE [LARGE SCALE GENOMIC DNA]</scope>
    <source>
        <strain evidence="4">cv. HFTH1</strain>
        <tissue evidence="3">Young leaf</tissue>
    </source>
</reference>
<proteinExistence type="predicted"/>
<keyword evidence="2" id="KW-1133">Transmembrane helix</keyword>
<comment type="caution">
    <text evidence="3">The sequence shown here is derived from an EMBL/GenBank/DDBJ whole genome shotgun (WGS) entry which is preliminary data.</text>
</comment>
<keyword evidence="2" id="KW-0472">Membrane</keyword>
<organism evidence="3 4">
    <name type="scientific">Malus domestica</name>
    <name type="common">Apple</name>
    <name type="synonym">Pyrus malus</name>
    <dbReference type="NCBI Taxonomy" id="3750"/>
    <lineage>
        <taxon>Eukaryota</taxon>
        <taxon>Viridiplantae</taxon>
        <taxon>Streptophyta</taxon>
        <taxon>Embryophyta</taxon>
        <taxon>Tracheophyta</taxon>
        <taxon>Spermatophyta</taxon>
        <taxon>Magnoliopsida</taxon>
        <taxon>eudicotyledons</taxon>
        <taxon>Gunneridae</taxon>
        <taxon>Pentapetalae</taxon>
        <taxon>rosids</taxon>
        <taxon>fabids</taxon>
        <taxon>Rosales</taxon>
        <taxon>Rosaceae</taxon>
        <taxon>Amygdaloideae</taxon>
        <taxon>Maleae</taxon>
        <taxon>Malus</taxon>
    </lineage>
</organism>
<dbReference type="AlphaFoldDB" id="A0A498HBD4"/>
<keyword evidence="2" id="KW-0812">Transmembrane</keyword>
<dbReference type="EMBL" id="RDQH01000343">
    <property type="protein sequence ID" value="RXH68756.1"/>
    <property type="molecule type" value="Genomic_DNA"/>
</dbReference>
<gene>
    <name evidence="3" type="ORF">DVH24_031089</name>
</gene>
<evidence type="ECO:0000313" key="4">
    <source>
        <dbReference type="Proteomes" id="UP000290289"/>
    </source>
</evidence>
<dbReference type="KEGG" id="mdm:103405549"/>